<feature type="chain" id="PRO_5029504730" evidence="1">
    <location>
        <begin position="24"/>
        <end position="124"/>
    </location>
</feature>
<keyword evidence="3" id="KW-1185">Reference proteome</keyword>
<dbReference type="AlphaFoldDB" id="A0A7J7IRU9"/>
<evidence type="ECO:0000313" key="2">
    <source>
        <dbReference type="EMBL" id="KAF6016555.1"/>
    </source>
</evidence>
<dbReference type="Proteomes" id="UP000593567">
    <property type="component" value="Unassembled WGS sequence"/>
</dbReference>
<keyword evidence="1" id="KW-0732">Signal</keyword>
<sequence>MVSVKAIIALCAVVAFFIGTVEATGGNAHNKPSCEKKLFNSFCEFKQLVLTKKDDKCMRARDVLNEAVSDCVAEDPVKRMVQSIQYVQIFAPNCKNVKLPSNECSDLPRCLQMLFDTSGRIIRW</sequence>
<name>A0A7J7IRU9_BUGNE</name>
<gene>
    <name evidence="2" type="ORF">EB796_025138</name>
</gene>
<reference evidence="2" key="1">
    <citation type="submission" date="2020-06" db="EMBL/GenBank/DDBJ databases">
        <title>Draft genome of Bugula neritina, a colonial animal packing powerful symbionts and potential medicines.</title>
        <authorList>
            <person name="Rayko M."/>
        </authorList>
    </citation>
    <scope>NUCLEOTIDE SEQUENCE [LARGE SCALE GENOMIC DNA]</scope>
    <source>
        <strain evidence="2">Kwan_BN1</strain>
    </source>
</reference>
<evidence type="ECO:0000313" key="3">
    <source>
        <dbReference type="Proteomes" id="UP000593567"/>
    </source>
</evidence>
<protein>
    <submittedName>
        <fullName evidence="2">Uncharacterized protein</fullName>
    </submittedName>
</protein>
<evidence type="ECO:0000256" key="1">
    <source>
        <dbReference type="SAM" id="SignalP"/>
    </source>
</evidence>
<comment type="caution">
    <text evidence="2">The sequence shown here is derived from an EMBL/GenBank/DDBJ whole genome shotgun (WGS) entry which is preliminary data.</text>
</comment>
<feature type="signal peptide" evidence="1">
    <location>
        <begin position="1"/>
        <end position="23"/>
    </location>
</feature>
<dbReference type="EMBL" id="VXIV02003513">
    <property type="protein sequence ID" value="KAF6016555.1"/>
    <property type="molecule type" value="Genomic_DNA"/>
</dbReference>
<proteinExistence type="predicted"/>
<accession>A0A7J7IRU9</accession>
<organism evidence="2 3">
    <name type="scientific">Bugula neritina</name>
    <name type="common">Brown bryozoan</name>
    <name type="synonym">Sertularia neritina</name>
    <dbReference type="NCBI Taxonomy" id="10212"/>
    <lineage>
        <taxon>Eukaryota</taxon>
        <taxon>Metazoa</taxon>
        <taxon>Spiralia</taxon>
        <taxon>Lophotrochozoa</taxon>
        <taxon>Bryozoa</taxon>
        <taxon>Gymnolaemata</taxon>
        <taxon>Cheilostomatida</taxon>
        <taxon>Flustrina</taxon>
        <taxon>Buguloidea</taxon>
        <taxon>Bugulidae</taxon>
        <taxon>Bugula</taxon>
    </lineage>
</organism>